<keyword evidence="3 8" id="KW-0812">Transmembrane</keyword>
<feature type="transmembrane region" description="Helical" evidence="8">
    <location>
        <begin position="371"/>
        <end position="388"/>
    </location>
</feature>
<evidence type="ECO:0000256" key="3">
    <source>
        <dbReference type="ARBA" id="ARBA00022692"/>
    </source>
</evidence>
<dbReference type="GO" id="GO:0015171">
    <property type="term" value="F:amino acid transmembrane transporter activity"/>
    <property type="evidence" value="ECO:0007669"/>
    <property type="project" value="TreeGrafter"/>
</dbReference>
<feature type="transmembrane region" description="Helical" evidence="8">
    <location>
        <begin position="273"/>
        <end position="294"/>
    </location>
</feature>
<feature type="transmembrane region" description="Helical" evidence="8">
    <location>
        <begin position="444"/>
        <end position="463"/>
    </location>
</feature>
<keyword evidence="5 8" id="KW-1133">Transmembrane helix</keyword>
<accession>A0AAN6IVB0</accession>
<keyword evidence="2" id="KW-0813">Transport</keyword>
<dbReference type="AlphaFoldDB" id="A0AAN6IVB0"/>
<feature type="transmembrane region" description="Helical" evidence="8">
    <location>
        <begin position="159"/>
        <end position="181"/>
    </location>
</feature>
<organism evidence="10 11">
    <name type="scientific">Exophiala dermatitidis</name>
    <name type="common">Black yeast-like fungus</name>
    <name type="synonym">Wangiella dermatitidis</name>
    <dbReference type="NCBI Taxonomy" id="5970"/>
    <lineage>
        <taxon>Eukaryota</taxon>
        <taxon>Fungi</taxon>
        <taxon>Dikarya</taxon>
        <taxon>Ascomycota</taxon>
        <taxon>Pezizomycotina</taxon>
        <taxon>Eurotiomycetes</taxon>
        <taxon>Chaetothyriomycetidae</taxon>
        <taxon>Chaetothyriales</taxon>
        <taxon>Herpotrichiellaceae</taxon>
        <taxon>Exophiala</taxon>
    </lineage>
</organism>
<keyword evidence="6 8" id="KW-0472">Membrane</keyword>
<evidence type="ECO:0000256" key="6">
    <source>
        <dbReference type="ARBA" id="ARBA00023136"/>
    </source>
</evidence>
<feature type="transmembrane region" description="Helical" evidence="8">
    <location>
        <begin position="231"/>
        <end position="252"/>
    </location>
</feature>
<feature type="transmembrane region" description="Helical" evidence="8">
    <location>
        <begin position="78"/>
        <end position="98"/>
    </location>
</feature>
<dbReference type="PANTHER" id="PTHR43341:SF1">
    <property type="entry name" value="GENERAL AMINO-ACID PERMEASE GAP1"/>
    <property type="match status" value="1"/>
</dbReference>
<comment type="caution">
    <text evidence="10">The sequence shown here is derived from an EMBL/GenBank/DDBJ whole genome shotgun (WGS) entry which is preliminary data.</text>
</comment>
<dbReference type="EMBL" id="JAJGCB010000006">
    <property type="protein sequence ID" value="KAJ8991997.1"/>
    <property type="molecule type" value="Genomic_DNA"/>
</dbReference>
<evidence type="ECO:0000259" key="9">
    <source>
        <dbReference type="Pfam" id="PF00324"/>
    </source>
</evidence>
<dbReference type="InterPro" id="IPR004841">
    <property type="entry name" value="AA-permease/SLC12A_dom"/>
</dbReference>
<name>A0AAN6IVB0_EXODE</name>
<evidence type="ECO:0000256" key="7">
    <source>
        <dbReference type="SAM" id="MobiDB-lite"/>
    </source>
</evidence>
<dbReference type="PANTHER" id="PTHR43341">
    <property type="entry name" value="AMINO ACID PERMEASE"/>
    <property type="match status" value="1"/>
</dbReference>
<protein>
    <recommendedName>
        <fullName evidence="9">Amino acid permease/ SLC12A domain-containing protein</fullName>
    </recommendedName>
</protein>
<dbReference type="GO" id="GO:0016020">
    <property type="term" value="C:membrane"/>
    <property type="evidence" value="ECO:0007669"/>
    <property type="project" value="UniProtKB-SubCell"/>
</dbReference>
<feature type="transmembrane region" description="Helical" evidence="8">
    <location>
        <begin position="132"/>
        <end position="153"/>
    </location>
</feature>
<dbReference type="Gene3D" id="1.20.1740.10">
    <property type="entry name" value="Amino acid/polyamine transporter I"/>
    <property type="match status" value="1"/>
</dbReference>
<sequence length="552" mass="60729">MESIYEKNQTVEGVSTDLTPSESSQNAVVIEQPNARFGHEGLKRKLSSRHVQMIAIGSNIGTGLFIGTGSALKRGGPAAVVIAFSCISIALYLMMASLTELAVHYPVSGSFVSYASRFVDPALGFAVGWQYWGCWIAVFAVEATAFAIIIDYWNHPMPTAAAITIFLGITCFINFMPVRAFGEAEFYTSSIKVISVIMFIIVALVLIGGGGPTGQKYDGSYWLDPGAFAQGFHGMAAVFVTAAFACGGIEIVGVIAGESASPRHNIPRAAKTVWIRIFIFYVITCILISILVPYTDPNLLGGTDVNASPFIVAIKRASIKALPDVLNAIILICVCSVGTSSLYASSRMLLYMSTVGMAPRIFGKTDRQGRPITALILTTLVGVGLSYLNVSKTGAQVFGWFSSLSGTGFFIFWLTIFLCNFRWRAAQKAQGVDMLHEEQYTYRQWGYPVAPAIGFLLVAFMLICNGYTSIWPLSGSPNATNFFANYLGVPVFIFMWAGWKLWHRTWWFCIPSTQVDLSIDRRRLRDHPDEKEFLDEYTALPRWKKVMSYITF</sequence>
<feature type="transmembrane region" description="Helical" evidence="8">
    <location>
        <begin position="325"/>
        <end position="350"/>
    </location>
</feature>
<feature type="domain" description="Amino acid permease/ SLC12A" evidence="9">
    <location>
        <begin position="50"/>
        <end position="506"/>
    </location>
</feature>
<evidence type="ECO:0000256" key="2">
    <source>
        <dbReference type="ARBA" id="ARBA00022448"/>
    </source>
</evidence>
<dbReference type="Pfam" id="PF00324">
    <property type="entry name" value="AA_permease"/>
    <property type="match status" value="1"/>
</dbReference>
<comment type="subcellular location">
    <subcellularLocation>
        <location evidence="1">Membrane</location>
        <topology evidence="1">Multi-pass membrane protein</topology>
    </subcellularLocation>
</comment>
<feature type="transmembrane region" description="Helical" evidence="8">
    <location>
        <begin position="483"/>
        <end position="502"/>
    </location>
</feature>
<feature type="transmembrane region" description="Helical" evidence="8">
    <location>
        <begin position="53"/>
        <end position="72"/>
    </location>
</feature>
<keyword evidence="4" id="KW-0029">Amino-acid transport</keyword>
<evidence type="ECO:0000313" key="10">
    <source>
        <dbReference type="EMBL" id="KAJ8991997.1"/>
    </source>
</evidence>
<evidence type="ECO:0000256" key="8">
    <source>
        <dbReference type="SAM" id="Phobius"/>
    </source>
</evidence>
<evidence type="ECO:0000256" key="4">
    <source>
        <dbReference type="ARBA" id="ARBA00022970"/>
    </source>
</evidence>
<proteinExistence type="predicted"/>
<dbReference type="InterPro" id="IPR050524">
    <property type="entry name" value="APC_YAT"/>
</dbReference>
<dbReference type="Proteomes" id="UP001161757">
    <property type="component" value="Unassembled WGS sequence"/>
</dbReference>
<evidence type="ECO:0000313" key="11">
    <source>
        <dbReference type="Proteomes" id="UP001161757"/>
    </source>
</evidence>
<feature type="transmembrane region" description="Helical" evidence="8">
    <location>
        <begin position="193"/>
        <end position="211"/>
    </location>
</feature>
<feature type="region of interest" description="Disordered" evidence="7">
    <location>
        <begin position="1"/>
        <end position="22"/>
    </location>
</feature>
<evidence type="ECO:0000256" key="1">
    <source>
        <dbReference type="ARBA" id="ARBA00004141"/>
    </source>
</evidence>
<dbReference type="PIRSF" id="PIRSF006060">
    <property type="entry name" value="AA_transporter"/>
    <property type="match status" value="1"/>
</dbReference>
<evidence type="ECO:0000256" key="5">
    <source>
        <dbReference type="ARBA" id="ARBA00022989"/>
    </source>
</evidence>
<reference evidence="10" key="1">
    <citation type="submission" date="2023-01" db="EMBL/GenBank/DDBJ databases">
        <title>Exophiala dermititidis isolated from Cystic Fibrosis Patient.</title>
        <authorList>
            <person name="Kurbessoian T."/>
            <person name="Crocker A."/>
            <person name="Murante D."/>
            <person name="Hogan D.A."/>
            <person name="Stajich J.E."/>
        </authorList>
    </citation>
    <scope>NUCLEOTIDE SEQUENCE</scope>
    <source>
        <strain evidence="10">Ex8</strain>
    </source>
</reference>
<gene>
    <name evidence="10" type="ORF">HRR80_003898</name>
</gene>
<dbReference type="FunFam" id="1.20.1740.10:FF:000001">
    <property type="entry name" value="Amino acid permease"/>
    <property type="match status" value="1"/>
</dbReference>
<feature type="transmembrane region" description="Helical" evidence="8">
    <location>
        <begin position="400"/>
        <end position="423"/>
    </location>
</feature>